<evidence type="ECO:0000256" key="1">
    <source>
        <dbReference type="SAM" id="Phobius"/>
    </source>
</evidence>
<reference evidence="2" key="2">
    <citation type="submission" date="2020-09" db="EMBL/GenBank/DDBJ databases">
        <authorList>
            <person name="Sun Q."/>
            <person name="Ohkuma M."/>
        </authorList>
    </citation>
    <scope>NUCLEOTIDE SEQUENCE</scope>
    <source>
        <strain evidence="2">JCM 14719</strain>
    </source>
</reference>
<name>A0A8J3F976_9BACI</name>
<reference evidence="2" key="1">
    <citation type="journal article" date="2014" name="Int. J. Syst. Evol. Microbiol.">
        <title>Complete genome sequence of Corynebacterium casei LMG S-19264T (=DSM 44701T), isolated from a smear-ripened cheese.</title>
        <authorList>
            <consortium name="US DOE Joint Genome Institute (JGI-PGF)"/>
            <person name="Walter F."/>
            <person name="Albersmeier A."/>
            <person name="Kalinowski J."/>
            <person name="Ruckert C."/>
        </authorList>
    </citation>
    <scope>NUCLEOTIDE SEQUENCE</scope>
    <source>
        <strain evidence="2">JCM 14719</strain>
    </source>
</reference>
<accession>A0A8J3F976</accession>
<evidence type="ECO:0000313" key="2">
    <source>
        <dbReference type="EMBL" id="GGJ91606.1"/>
    </source>
</evidence>
<sequence>MKKFLKTFFSVYSLLLIGSIIYIWLDNEFDVEQKIIISIVYIIFGSFILLFGYKIFLKLFYNLWGK</sequence>
<comment type="caution">
    <text evidence="2">The sequence shown here is derived from an EMBL/GenBank/DDBJ whole genome shotgun (WGS) entry which is preliminary data.</text>
</comment>
<feature type="transmembrane region" description="Helical" evidence="1">
    <location>
        <begin position="36"/>
        <end position="56"/>
    </location>
</feature>
<evidence type="ECO:0000313" key="3">
    <source>
        <dbReference type="Proteomes" id="UP000637720"/>
    </source>
</evidence>
<proteinExistence type="predicted"/>
<organism evidence="2 3">
    <name type="scientific">Calditerricola satsumensis</name>
    <dbReference type="NCBI Taxonomy" id="373054"/>
    <lineage>
        <taxon>Bacteria</taxon>
        <taxon>Bacillati</taxon>
        <taxon>Bacillota</taxon>
        <taxon>Bacilli</taxon>
        <taxon>Bacillales</taxon>
        <taxon>Bacillaceae</taxon>
        <taxon>Calditerricola</taxon>
    </lineage>
</organism>
<protein>
    <submittedName>
        <fullName evidence="2">Uncharacterized protein</fullName>
    </submittedName>
</protein>
<keyword evidence="1" id="KW-1133">Transmembrane helix</keyword>
<keyword evidence="1" id="KW-0812">Transmembrane</keyword>
<keyword evidence="1" id="KW-0472">Membrane</keyword>
<dbReference type="EMBL" id="BMOF01000001">
    <property type="protein sequence ID" value="GGJ91606.1"/>
    <property type="molecule type" value="Genomic_DNA"/>
</dbReference>
<dbReference type="AlphaFoldDB" id="A0A8J3F976"/>
<keyword evidence="3" id="KW-1185">Reference proteome</keyword>
<gene>
    <name evidence="2" type="ORF">GCM10007043_01650</name>
</gene>
<feature type="transmembrane region" description="Helical" evidence="1">
    <location>
        <begin position="7"/>
        <end position="24"/>
    </location>
</feature>
<dbReference type="Proteomes" id="UP000637720">
    <property type="component" value="Unassembled WGS sequence"/>
</dbReference>